<dbReference type="EMBL" id="QICL01000003">
    <property type="protein sequence ID" value="PXV67450.1"/>
    <property type="molecule type" value="Genomic_DNA"/>
</dbReference>
<dbReference type="Proteomes" id="UP000247973">
    <property type="component" value="Unassembled WGS sequence"/>
</dbReference>
<keyword evidence="2" id="KW-0808">Transferase</keyword>
<dbReference type="OrthoDB" id="948250at2"/>
<organism evidence="2 3">
    <name type="scientific">Dysgonomonas alginatilytica</name>
    <dbReference type="NCBI Taxonomy" id="1605892"/>
    <lineage>
        <taxon>Bacteria</taxon>
        <taxon>Pseudomonadati</taxon>
        <taxon>Bacteroidota</taxon>
        <taxon>Bacteroidia</taxon>
        <taxon>Bacteroidales</taxon>
        <taxon>Dysgonomonadaceae</taxon>
        <taxon>Dysgonomonas</taxon>
    </lineage>
</organism>
<dbReference type="SUPFAM" id="SSF55729">
    <property type="entry name" value="Acyl-CoA N-acyltransferases (Nat)"/>
    <property type="match status" value="1"/>
</dbReference>
<dbReference type="AlphaFoldDB" id="A0A2V3PU72"/>
<sequence>MKFEAIESVLKNGETIVIREARMNDAEELVAVVKEYVEESEFIPYTQGEFNLTADEEATWIKSLIDSKNSLLLVATYDNRIIGNISLNGAQREMMKHTSCIGIGMLASWRGKGVGSAFFEAAIKWAKENPSIEILWLGTYVTNKNGIALYHKFGFTEIGRHPDFIKLSSDEYVDEITMTLKVANI</sequence>
<dbReference type="Pfam" id="PF00583">
    <property type="entry name" value="Acetyltransf_1"/>
    <property type="match status" value="1"/>
</dbReference>
<comment type="caution">
    <text evidence="2">The sequence shown here is derived from an EMBL/GenBank/DDBJ whole genome shotgun (WGS) entry which is preliminary data.</text>
</comment>
<keyword evidence="3" id="KW-1185">Reference proteome</keyword>
<evidence type="ECO:0000313" key="3">
    <source>
        <dbReference type="Proteomes" id="UP000247973"/>
    </source>
</evidence>
<name>A0A2V3PU72_9BACT</name>
<gene>
    <name evidence="2" type="ORF">CLV62_103123</name>
</gene>
<protein>
    <submittedName>
        <fullName evidence="2">RimJ/RimL family protein N-acetyltransferase</fullName>
    </submittedName>
</protein>
<dbReference type="RefSeq" id="WP_110309604.1">
    <property type="nucleotide sequence ID" value="NZ_QICL01000003.1"/>
</dbReference>
<proteinExistence type="predicted"/>
<dbReference type="PROSITE" id="PS51186">
    <property type="entry name" value="GNAT"/>
    <property type="match status" value="1"/>
</dbReference>
<dbReference type="PANTHER" id="PTHR43415:SF3">
    <property type="entry name" value="GNAT-FAMILY ACETYLTRANSFERASE"/>
    <property type="match status" value="1"/>
</dbReference>
<dbReference type="Gene3D" id="3.40.630.30">
    <property type="match status" value="1"/>
</dbReference>
<evidence type="ECO:0000313" key="2">
    <source>
        <dbReference type="EMBL" id="PXV67450.1"/>
    </source>
</evidence>
<reference evidence="2 3" key="1">
    <citation type="submission" date="2018-03" db="EMBL/GenBank/DDBJ databases">
        <title>Genomic Encyclopedia of Archaeal and Bacterial Type Strains, Phase II (KMG-II): from individual species to whole genera.</title>
        <authorList>
            <person name="Goeker M."/>
        </authorList>
    </citation>
    <scope>NUCLEOTIDE SEQUENCE [LARGE SCALE GENOMIC DNA]</scope>
    <source>
        <strain evidence="2 3">DSM 100214</strain>
    </source>
</reference>
<dbReference type="InterPro" id="IPR000182">
    <property type="entry name" value="GNAT_dom"/>
</dbReference>
<accession>A0A2V3PU72</accession>
<dbReference type="InterPro" id="IPR016181">
    <property type="entry name" value="Acyl_CoA_acyltransferase"/>
</dbReference>
<dbReference type="PANTHER" id="PTHR43415">
    <property type="entry name" value="SPERMIDINE N(1)-ACETYLTRANSFERASE"/>
    <property type="match status" value="1"/>
</dbReference>
<evidence type="ECO:0000259" key="1">
    <source>
        <dbReference type="PROSITE" id="PS51186"/>
    </source>
</evidence>
<feature type="domain" description="N-acetyltransferase" evidence="1">
    <location>
        <begin position="16"/>
        <end position="179"/>
    </location>
</feature>
<dbReference type="CDD" id="cd04301">
    <property type="entry name" value="NAT_SF"/>
    <property type="match status" value="1"/>
</dbReference>
<dbReference type="GO" id="GO:0016747">
    <property type="term" value="F:acyltransferase activity, transferring groups other than amino-acyl groups"/>
    <property type="evidence" value="ECO:0007669"/>
    <property type="project" value="InterPro"/>
</dbReference>